<comment type="subcellular location">
    <subcellularLocation>
        <location evidence="1 8">Cell membrane</location>
        <topology evidence="1 8">Multi-pass membrane protein</topology>
    </subcellularLocation>
</comment>
<dbReference type="PANTHER" id="PTHR30269:SF0">
    <property type="entry name" value="MEMBRANE TRANSPORTER PROTEIN YFCA-RELATED"/>
    <property type="match status" value="1"/>
</dbReference>
<feature type="transmembrane region" description="Helical" evidence="8">
    <location>
        <begin position="75"/>
        <end position="93"/>
    </location>
</feature>
<keyword evidence="6 8" id="KW-1133">Transmembrane helix</keyword>
<dbReference type="InterPro" id="IPR002781">
    <property type="entry name" value="TM_pro_TauE-like"/>
</dbReference>
<keyword evidence="3" id="KW-0813">Transport</keyword>
<evidence type="ECO:0000256" key="2">
    <source>
        <dbReference type="ARBA" id="ARBA00009142"/>
    </source>
</evidence>
<dbReference type="InterPro" id="IPR052017">
    <property type="entry name" value="TSUP"/>
</dbReference>
<name>A0A0S7Y6K2_UNCSA</name>
<keyword evidence="7 8" id="KW-0472">Membrane</keyword>
<feature type="transmembrane region" description="Helical" evidence="8">
    <location>
        <begin position="228"/>
        <end position="247"/>
    </location>
</feature>
<organism evidence="9 10">
    <name type="scientific">candidate division WOR-1 bacterium DG_54_3</name>
    <dbReference type="NCBI Taxonomy" id="1703775"/>
    <lineage>
        <taxon>Bacteria</taxon>
        <taxon>Bacillati</taxon>
        <taxon>Saganbacteria</taxon>
    </lineage>
</organism>
<feature type="transmembrane region" description="Helical" evidence="8">
    <location>
        <begin position="139"/>
        <end position="166"/>
    </location>
</feature>
<comment type="caution">
    <text evidence="9">The sequence shown here is derived from an EMBL/GenBank/DDBJ whole genome shotgun (WGS) entry which is preliminary data.</text>
</comment>
<dbReference type="PANTHER" id="PTHR30269">
    <property type="entry name" value="TRANSMEMBRANE PROTEIN YFCA"/>
    <property type="match status" value="1"/>
</dbReference>
<proteinExistence type="inferred from homology"/>
<evidence type="ECO:0000256" key="7">
    <source>
        <dbReference type="ARBA" id="ARBA00023136"/>
    </source>
</evidence>
<accession>A0A0S7Y6K2</accession>
<dbReference type="EMBL" id="LIZX01000009">
    <property type="protein sequence ID" value="KPJ70063.1"/>
    <property type="molecule type" value="Genomic_DNA"/>
</dbReference>
<evidence type="ECO:0000256" key="3">
    <source>
        <dbReference type="ARBA" id="ARBA00022448"/>
    </source>
</evidence>
<gene>
    <name evidence="9" type="ORF">AMJ44_01140</name>
</gene>
<dbReference type="GO" id="GO:0005886">
    <property type="term" value="C:plasma membrane"/>
    <property type="evidence" value="ECO:0007669"/>
    <property type="project" value="UniProtKB-SubCell"/>
</dbReference>
<protein>
    <recommendedName>
        <fullName evidence="8">Probable membrane transporter protein</fullName>
    </recommendedName>
</protein>
<evidence type="ECO:0000256" key="4">
    <source>
        <dbReference type="ARBA" id="ARBA00022475"/>
    </source>
</evidence>
<evidence type="ECO:0000256" key="5">
    <source>
        <dbReference type="ARBA" id="ARBA00022692"/>
    </source>
</evidence>
<keyword evidence="4 8" id="KW-1003">Cell membrane</keyword>
<evidence type="ECO:0000313" key="10">
    <source>
        <dbReference type="Proteomes" id="UP000051861"/>
    </source>
</evidence>
<dbReference type="Proteomes" id="UP000051861">
    <property type="component" value="Unassembled WGS sequence"/>
</dbReference>
<feature type="transmembrane region" description="Helical" evidence="8">
    <location>
        <begin position="47"/>
        <end position="63"/>
    </location>
</feature>
<evidence type="ECO:0000256" key="6">
    <source>
        <dbReference type="ARBA" id="ARBA00022989"/>
    </source>
</evidence>
<feature type="transmembrane region" description="Helical" evidence="8">
    <location>
        <begin position="178"/>
        <end position="195"/>
    </location>
</feature>
<dbReference type="AlphaFoldDB" id="A0A0S7Y6K2"/>
<sequence length="248" mass="26971">MDYWNLALLFGVGSIAGFINVNAGGGSSLTLPTLIFMGLEGALANGTNRVAIFIQNIFAVASFRKNKMHQFKTSTELSLLTLPGAILGAILAVRISSVVFERILGGVLIFIVISLFFSRSYKEREPDQQEQKNWLIYPALLGIGFYGGFLQVGVGFLFMAALYHLLKVDLVTVNMHKVFIILIYTLPALLIFLLSGNINWKYGLALAAGNAFGGWWGAHVAVKGGAKVIRIILAVAIIIMALKLFGLF</sequence>
<evidence type="ECO:0000256" key="8">
    <source>
        <dbReference type="RuleBase" id="RU363041"/>
    </source>
</evidence>
<reference evidence="9 10" key="1">
    <citation type="journal article" date="2015" name="Microbiome">
        <title>Genomic resolution of linkages in carbon, nitrogen, and sulfur cycling among widespread estuary sediment bacteria.</title>
        <authorList>
            <person name="Baker B.J."/>
            <person name="Lazar C.S."/>
            <person name="Teske A.P."/>
            <person name="Dick G.J."/>
        </authorList>
    </citation>
    <scope>NUCLEOTIDE SEQUENCE [LARGE SCALE GENOMIC DNA]</scope>
    <source>
        <strain evidence="9">DG_54_3</strain>
    </source>
</reference>
<evidence type="ECO:0000313" key="9">
    <source>
        <dbReference type="EMBL" id="KPJ70063.1"/>
    </source>
</evidence>
<evidence type="ECO:0000256" key="1">
    <source>
        <dbReference type="ARBA" id="ARBA00004651"/>
    </source>
</evidence>
<keyword evidence="5 8" id="KW-0812">Transmembrane</keyword>
<feature type="transmembrane region" description="Helical" evidence="8">
    <location>
        <begin position="99"/>
        <end position="118"/>
    </location>
</feature>
<comment type="similarity">
    <text evidence="2 8">Belongs to the 4-toluene sulfonate uptake permease (TSUP) (TC 2.A.102) family.</text>
</comment>
<dbReference type="Pfam" id="PF01925">
    <property type="entry name" value="TauE"/>
    <property type="match status" value="1"/>
</dbReference>